<dbReference type="Pfam" id="PF01554">
    <property type="entry name" value="MatE"/>
    <property type="match status" value="2"/>
</dbReference>
<comment type="caution">
    <text evidence="7">The sequence shown here is derived from an EMBL/GenBank/DDBJ whole genome shotgun (WGS) entry which is preliminary data.</text>
</comment>
<accession>A0A074JBV2</accession>
<feature type="transmembrane region" description="Helical" evidence="6">
    <location>
        <begin position="382"/>
        <end position="400"/>
    </location>
</feature>
<keyword evidence="5 6" id="KW-0472">Membrane</keyword>
<dbReference type="Proteomes" id="UP000027432">
    <property type="component" value="Unassembled WGS sequence"/>
</dbReference>
<dbReference type="CDD" id="cd13136">
    <property type="entry name" value="MATE_DinF_like"/>
    <property type="match status" value="1"/>
</dbReference>
<keyword evidence="4 6" id="KW-1133">Transmembrane helix</keyword>
<evidence type="ECO:0000313" key="8">
    <source>
        <dbReference type="Proteomes" id="UP000027432"/>
    </source>
</evidence>
<feature type="transmembrane region" description="Helical" evidence="6">
    <location>
        <begin position="12"/>
        <end position="29"/>
    </location>
</feature>
<evidence type="ECO:0000256" key="1">
    <source>
        <dbReference type="ARBA" id="ARBA00004141"/>
    </source>
</evidence>
<feature type="transmembrane region" description="Helical" evidence="6">
    <location>
        <begin position="237"/>
        <end position="257"/>
    </location>
</feature>
<keyword evidence="3 6" id="KW-0812">Transmembrane</keyword>
<dbReference type="NCBIfam" id="TIGR00797">
    <property type="entry name" value="matE"/>
    <property type="match status" value="1"/>
</dbReference>
<evidence type="ECO:0000256" key="2">
    <source>
        <dbReference type="ARBA" id="ARBA00010199"/>
    </source>
</evidence>
<dbReference type="GO" id="GO:0042910">
    <property type="term" value="F:xenobiotic transmembrane transporter activity"/>
    <property type="evidence" value="ECO:0007669"/>
    <property type="project" value="InterPro"/>
</dbReference>
<dbReference type="GO" id="GO:0015297">
    <property type="term" value="F:antiporter activity"/>
    <property type="evidence" value="ECO:0007669"/>
    <property type="project" value="InterPro"/>
</dbReference>
<dbReference type="STRING" id="1353537.TP2_08895"/>
<feature type="transmembrane region" description="Helical" evidence="6">
    <location>
        <begin position="132"/>
        <end position="152"/>
    </location>
</feature>
<dbReference type="InterPro" id="IPR044644">
    <property type="entry name" value="DinF-like"/>
</dbReference>
<evidence type="ECO:0000256" key="5">
    <source>
        <dbReference type="ARBA" id="ARBA00023136"/>
    </source>
</evidence>
<dbReference type="OrthoDB" id="9789527at2"/>
<dbReference type="GO" id="GO:0005886">
    <property type="term" value="C:plasma membrane"/>
    <property type="evidence" value="ECO:0007669"/>
    <property type="project" value="TreeGrafter"/>
</dbReference>
<dbReference type="PANTHER" id="PTHR42893:SF46">
    <property type="entry name" value="PROTEIN DETOXIFICATION 44, CHLOROPLASTIC"/>
    <property type="match status" value="1"/>
</dbReference>
<feature type="transmembrane region" description="Helical" evidence="6">
    <location>
        <begin position="90"/>
        <end position="112"/>
    </location>
</feature>
<keyword evidence="8" id="KW-1185">Reference proteome</keyword>
<protein>
    <submittedName>
        <fullName evidence="7">Multidrug transporter</fullName>
    </submittedName>
</protein>
<evidence type="ECO:0000256" key="4">
    <source>
        <dbReference type="ARBA" id="ARBA00022989"/>
    </source>
</evidence>
<feature type="transmembrane region" description="Helical" evidence="6">
    <location>
        <begin position="41"/>
        <end position="63"/>
    </location>
</feature>
<evidence type="ECO:0000313" key="7">
    <source>
        <dbReference type="EMBL" id="KEO53048.1"/>
    </source>
</evidence>
<dbReference type="InterPro" id="IPR002528">
    <property type="entry name" value="MATE_fam"/>
</dbReference>
<proteinExistence type="inferred from homology"/>
<dbReference type="RefSeq" id="WP_038077421.1">
    <property type="nucleotide sequence ID" value="NZ_AUND01000023.1"/>
</dbReference>
<feature type="transmembrane region" description="Helical" evidence="6">
    <location>
        <begin position="313"/>
        <end position="333"/>
    </location>
</feature>
<name>A0A074JBV2_9RHOB</name>
<sequence length="436" mass="45808">MAEITHARVLKIAGPIVLSNATIPILGAVDTGVVGQLGLPAPIGAVGIGAVILSSIYWVFGFLRMGTTGLVSQAHGTGDSAEVSAGLMRALIIAGLAGLGLILLQIPLFWAAFRIAPASDEVESLARTYLGIRIWGAPLTISLYAFTGWLIALERTRGVLVLQVTMNALNVGLDLLFVLSFGWGVAGVAGATLISEVAGVTLAIWLCRAAFVNGLWRARAIFDRVKLATMARVNTDIMLRSILLQASFTAFLFLGAGQGDVTLAANQVLLQFLNITAYALDGFAFAAESLVGQAVGAHSVLRLRRAAVVSSQWGVGGAVLLGAVFFLAGPWIIDLMTTAPHVREEARAYLPWIAAAPLIGIASWMFDGIFIGATLTREMRNAMLLSVAVYVGALALLIPALGNHGLWAGLMVLNATRGITMARLYPRAEIKARGAG</sequence>
<dbReference type="AlphaFoldDB" id="A0A074JBV2"/>
<comment type="subcellular location">
    <subcellularLocation>
        <location evidence="1">Membrane</location>
        <topology evidence="1">Multi-pass membrane protein</topology>
    </subcellularLocation>
</comment>
<evidence type="ECO:0000256" key="6">
    <source>
        <dbReference type="SAM" id="Phobius"/>
    </source>
</evidence>
<dbReference type="PANTHER" id="PTHR42893">
    <property type="entry name" value="PROTEIN DETOXIFICATION 44, CHLOROPLASTIC-RELATED"/>
    <property type="match status" value="1"/>
</dbReference>
<comment type="similarity">
    <text evidence="2">Belongs to the multi antimicrobial extrusion (MATE) (TC 2.A.66.1) family.</text>
</comment>
<feature type="transmembrane region" description="Helical" evidence="6">
    <location>
        <begin position="197"/>
        <end position="216"/>
    </location>
</feature>
<dbReference type="eggNOG" id="COG0534">
    <property type="taxonomic scope" value="Bacteria"/>
</dbReference>
<feature type="transmembrane region" description="Helical" evidence="6">
    <location>
        <begin position="164"/>
        <end position="185"/>
    </location>
</feature>
<dbReference type="EMBL" id="AUND01000023">
    <property type="protein sequence ID" value="KEO53048.1"/>
    <property type="molecule type" value="Genomic_DNA"/>
</dbReference>
<feature type="transmembrane region" description="Helical" evidence="6">
    <location>
        <begin position="277"/>
        <end position="301"/>
    </location>
</feature>
<reference evidence="7 8" key="1">
    <citation type="submission" date="2013-07" db="EMBL/GenBank/DDBJ databases">
        <title>Thioclava pacifica DSM 10166 Genome Sequencing.</title>
        <authorList>
            <person name="Lai Q."/>
            <person name="Shao Z."/>
        </authorList>
    </citation>
    <scope>NUCLEOTIDE SEQUENCE [LARGE SCALE GENOMIC DNA]</scope>
    <source>
        <strain evidence="7 8">DSM 10166</strain>
    </source>
</reference>
<feature type="transmembrane region" description="Helical" evidence="6">
    <location>
        <begin position="353"/>
        <end position="375"/>
    </location>
</feature>
<evidence type="ECO:0000256" key="3">
    <source>
        <dbReference type="ARBA" id="ARBA00022692"/>
    </source>
</evidence>
<gene>
    <name evidence="7" type="ORF">TP2_08895</name>
</gene>
<organism evidence="7 8">
    <name type="scientific">Thioclava pacifica DSM 10166</name>
    <dbReference type="NCBI Taxonomy" id="1353537"/>
    <lineage>
        <taxon>Bacteria</taxon>
        <taxon>Pseudomonadati</taxon>
        <taxon>Pseudomonadota</taxon>
        <taxon>Alphaproteobacteria</taxon>
        <taxon>Rhodobacterales</taxon>
        <taxon>Paracoccaceae</taxon>
        <taxon>Thioclava</taxon>
    </lineage>
</organism>